<name>A0ABT6PKF0_9PSEU</name>
<organism evidence="3 4">
    <name type="scientific">Saccharopolyspora ipomoeae</name>
    <dbReference type="NCBI Taxonomy" id="3042027"/>
    <lineage>
        <taxon>Bacteria</taxon>
        <taxon>Bacillati</taxon>
        <taxon>Actinomycetota</taxon>
        <taxon>Actinomycetes</taxon>
        <taxon>Pseudonocardiales</taxon>
        <taxon>Pseudonocardiaceae</taxon>
        <taxon>Saccharopolyspora</taxon>
    </lineage>
</organism>
<protein>
    <recommendedName>
        <fullName evidence="2">Outer membrane channel protein CpnT-like N-terminal domain-containing protein</fullName>
    </recommendedName>
</protein>
<evidence type="ECO:0000256" key="1">
    <source>
        <dbReference type="SAM" id="MobiDB-lite"/>
    </source>
</evidence>
<feature type="region of interest" description="Disordered" evidence="1">
    <location>
        <begin position="1"/>
        <end position="31"/>
    </location>
</feature>
<evidence type="ECO:0000313" key="3">
    <source>
        <dbReference type="EMBL" id="MDI2028476.1"/>
    </source>
</evidence>
<accession>A0ABT6PKF0</accession>
<dbReference type="EMBL" id="JASAOF010000003">
    <property type="protein sequence ID" value="MDI2028476.1"/>
    <property type="molecule type" value="Genomic_DNA"/>
</dbReference>
<dbReference type="InterPro" id="IPR057746">
    <property type="entry name" value="CpnT-like_N"/>
</dbReference>
<dbReference type="InterPro" id="IPR036689">
    <property type="entry name" value="ESAT-6-like_sf"/>
</dbReference>
<proteinExistence type="predicted"/>
<dbReference type="Pfam" id="PF25547">
    <property type="entry name" value="WXG100_2"/>
    <property type="match status" value="1"/>
</dbReference>
<comment type="caution">
    <text evidence="3">The sequence shown here is derived from an EMBL/GenBank/DDBJ whole genome shotgun (WGS) entry which is preliminary data.</text>
</comment>
<feature type="domain" description="Outer membrane channel protein CpnT-like N-terminal" evidence="2">
    <location>
        <begin position="97"/>
        <end position="215"/>
    </location>
</feature>
<dbReference type="RefSeq" id="WP_281454843.1">
    <property type="nucleotide sequence ID" value="NZ_JASAOF010000003.1"/>
</dbReference>
<evidence type="ECO:0000259" key="2">
    <source>
        <dbReference type="Pfam" id="PF25547"/>
    </source>
</evidence>
<reference evidence="3 4" key="1">
    <citation type="submission" date="2023-04" db="EMBL/GenBank/DDBJ databases">
        <title>Draft genome sequence of Saccharopolyspora sp. TS4A08 isolated from sweet potato rhizospheric soil.</title>
        <authorList>
            <person name="Suksaard P."/>
            <person name="Duangmal K."/>
        </authorList>
    </citation>
    <scope>NUCLEOTIDE SEQUENCE [LARGE SCALE GENOMIC DNA]</scope>
    <source>
        <strain evidence="3 4">TS4A08</strain>
    </source>
</reference>
<evidence type="ECO:0000313" key="4">
    <source>
        <dbReference type="Proteomes" id="UP001237595"/>
    </source>
</evidence>
<dbReference type="SUPFAM" id="SSF140453">
    <property type="entry name" value="EsxAB dimer-like"/>
    <property type="match status" value="1"/>
</dbReference>
<dbReference type="Proteomes" id="UP001237595">
    <property type="component" value="Unassembled WGS sequence"/>
</dbReference>
<gene>
    <name evidence="3" type="ORF">QFW96_07630</name>
</gene>
<sequence>MTSKDDLVVTAEESVKDSEQKNTSNPASGAGGVENVVGIAQSIQNGDWDSLGLNALGAGVDAVGLAADPLATLASWGVGWLIETVPFLREPFDALMGNPDAISGMADSWGNIGEELKGVGNEYGQAAQSTTGWEGRAGDAYRKLGADTTKTIDALGEACNGMKGAVQGAGAVVGAVRGIVRDMIAGAVGEIISIVLKWGLAAACTAGIAAGGMVAEVVQTAISWANKISGWMQKLADVLKNLSTHLDKLGSAGKAMKTKVDDFFSGLANPPSASLVNPNANKAFDGQKLQQLGESAQGSGSGVKDAWQGFKSGGAEYKPWAQGDLFKPSVDMGPDNGANKFGYEVVKESAKLDDGKDEVEKQQEEK</sequence>
<feature type="compositionally biased region" description="Basic and acidic residues" evidence="1">
    <location>
        <begin position="1"/>
        <end position="20"/>
    </location>
</feature>
<keyword evidence="4" id="KW-1185">Reference proteome</keyword>